<dbReference type="SMART" id="SM00900">
    <property type="entry name" value="FMN_bind"/>
    <property type="match status" value="1"/>
</dbReference>
<evidence type="ECO:0000313" key="3">
    <source>
        <dbReference type="EMBL" id="AEF82618.1"/>
    </source>
</evidence>
<dbReference type="GO" id="GO:0016020">
    <property type="term" value="C:membrane"/>
    <property type="evidence" value="ECO:0007669"/>
    <property type="project" value="InterPro"/>
</dbReference>
<organism evidence="3 4">
    <name type="scientific">Leadbettera azotonutricia (strain ATCC BAA-888 / DSM 13862 / ZAS-9)</name>
    <name type="common">Treponema azotonutricium</name>
    <dbReference type="NCBI Taxonomy" id="545695"/>
    <lineage>
        <taxon>Bacteria</taxon>
        <taxon>Pseudomonadati</taxon>
        <taxon>Spirochaetota</taxon>
        <taxon>Spirochaetia</taxon>
        <taxon>Spirochaetales</taxon>
        <taxon>Breznakiellaceae</taxon>
        <taxon>Leadbettera</taxon>
    </lineage>
</organism>
<dbReference type="AlphaFoldDB" id="F5YBU7"/>
<reference evidence="4" key="1">
    <citation type="submission" date="2009-12" db="EMBL/GenBank/DDBJ databases">
        <title>Complete sequence of Treponema azotonutricium strain ZAS-9.</title>
        <authorList>
            <person name="Tetu S.G."/>
            <person name="Matson E."/>
            <person name="Ren Q."/>
            <person name="Seshadri R."/>
            <person name="Elbourne L."/>
            <person name="Hassan K.A."/>
            <person name="Durkin A."/>
            <person name="Radune D."/>
            <person name="Mohamoud Y."/>
            <person name="Shay R."/>
            <person name="Jin S."/>
            <person name="Zhang X."/>
            <person name="Lucey K."/>
            <person name="Ballor N.R."/>
            <person name="Ottesen E."/>
            <person name="Rosenthal R."/>
            <person name="Allen A."/>
            <person name="Leadbetter J.R."/>
            <person name="Paulsen I.T."/>
        </authorList>
    </citation>
    <scope>NUCLEOTIDE SEQUENCE [LARGE SCALE GENOMIC DNA]</scope>
    <source>
        <strain evidence="4">ATCC BAA-888 / DSM 13862 / ZAS-9</strain>
    </source>
</reference>
<dbReference type="EMBL" id="CP001841">
    <property type="protein sequence ID" value="AEF82618.1"/>
    <property type="molecule type" value="Genomic_DNA"/>
</dbReference>
<proteinExistence type="predicted"/>
<protein>
    <submittedName>
        <fullName evidence="3">FMN-binding domain protein</fullName>
    </submittedName>
</protein>
<dbReference type="InParanoid" id="F5YBU7"/>
<dbReference type="GO" id="GO:0010181">
    <property type="term" value="F:FMN binding"/>
    <property type="evidence" value="ECO:0007669"/>
    <property type="project" value="InterPro"/>
</dbReference>
<feature type="signal peptide" evidence="1">
    <location>
        <begin position="1"/>
        <end position="23"/>
    </location>
</feature>
<evidence type="ECO:0000256" key="1">
    <source>
        <dbReference type="SAM" id="SignalP"/>
    </source>
</evidence>
<evidence type="ECO:0000259" key="2">
    <source>
        <dbReference type="SMART" id="SM00900"/>
    </source>
</evidence>
<name>F5YBU7_LEAAZ</name>
<feature type="domain" description="FMN-binding" evidence="2">
    <location>
        <begin position="45"/>
        <end position="119"/>
    </location>
</feature>
<feature type="chain" id="PRO_5003335840" evidence="1">
    <location>
        <begin position="24"/>
        <end position="123"/>
    </location>
</feature>
<evidence type="ECO:0000313" key="4">
    <source>
        <dbReference type="Proteomes" id="UP000009222"/>
    </source>
</evidence>
<dbReference type="RefSeq" id="WP_015712625.1">
    <property type="nucleotide sequence ID" value="NC_015577.1"/>
</dbReference>
<keyword evidence="1" id="KW-0732">Signal</keyword>
<dbReference type="Proteomes" id="UP000009222">
    <property type="component" value="Chromosome"/>
</dbReference>
<dbReference type="STRING" id="545695.TREAZ_2919"/>
<dbReference type="KEGG" id="taz:TREAZ_2919"/>
<dbReference type="Pfam" id="PF04205">
    <property type="entry name" value="FMN_bind"/>
    <property type="match status" value="1"/>
</dbReference>
<reference evidence="3 4" key="2">
    <citation type="journal article" date="2011" name="ISME J.">
        <title>RNA-seq reveals cooperative metabolic interactions between two termite-gut spirochete species in co-culture.</title>
        <authorList>
            <person name="Rosenthal A.Z."/>
            <person name="Matson E.G."/>
            <person name="Eldar A."/>
            <person name="Leadbetter J.R."/>
        </authorList>
    </citation>
    <scope>NUCLEOTIDE SEQUENCE [LARGE SCALE GENOMIC DNA]</scope>
    <source>
        <strain evidence="4">ATCC BAA-888 / DSM 13862 / ZAS-9</strain>
    </source>
</reference>
<keyword evidence="4" id="KW-1185">Reference proteome</keyword>
<sequence>MKVRNLVIVFAIAALLAGLAACASTGGAVTPIGNATGTASATAPGFGGDVSVTVTLAAGIITDVVVVGAAETPTVGGIAVTRAPGIIKKYNSAAIDTISGATVTTSAISAAAQSAIDKVVAGN</sequence>
<accession>F5YBU7</accession>
<dbReference type="eggNOG" id="COG4939">
    <property type="taxonomic scope" value="Bacteria"/>
</dbReference>
<gene>
    <name evidence="3" type="ordered locus">TREAZ_2919</name>
</gene>
<dbReference type="InterPro" id="IPR007329">
    <property type="entry name" value="FMN-bd"/>
</dbReference>
<dbReference type="HOGENOM" id="CLU_2014240_0_0_12"/>
<dbReference type="PROSITE" id="PS51257">
    <property type="entry name" value="PROKAR_LIPOPROTEIN"/>
    <property type="match status" value="1"/>
</dbReference>